<sequence>MKILSFLSLLIINVIYCNLKAQNVFPANGNVGIGTTYPIVKLEVAGNMLIHNNGYLAFRKSASDPIGPRLDISGNGLYLHLGGLGLIARNDNVQDLGSASFRFQRLWLGRDMYVGQSVYVNSPGNSGVIVDGNNLSRVGFMRYPGKGGGIWRVANQEFEIGRTNTNTLPGNPTVFTTDVYVSGTGNVGIGTKKPSEKLSVNGTIIAKSIKVKMTSADWADYVFDSSYRLMPLAEVSSFIKQNKHLPDVPSAKEVEKQGVDVGLTQSLLLKKIEELTLYMIGQQEQIDAEKQKIAERNKTLREEVKRLEEQLKETKKEVTVEGRF</sequence>
<dbReference type="EMBL" id="SDHZ01000001">
    <property type="protein sequence ID" value="RXK85910.1"/>
    <property type="molecule type" value="Genomic_DNA"/>
</dbReference>
<proteinExistence type="predicted"/>
<accession>A0A4Q1D9L1</accession>
<evidence type="ECO:0000313" key="3">
    <source>
        <dbReference type="Proteomes" id="UP000290545"/>
    </source>
</evidence>
<evidence type="ECO:0008006" key="4">
    <source>
        <dbReference type="Google" id="ProtNLM"/>
    </source>
</evidence>
<gene>
    <name evidence="2" type="ORF">ESB13_03615</name>
</gene>
<reference evidence="2 3" key="1">
    <citation type="submission" date="2019-01" db="EMBL/GenBank/DDBJ databases">
        <title>Filimonas sp. strain TTM-71.</title>
        <authorList>
            <person name="Chen W.-M."/>
        </authorList>
    </citation>
    <scope>NUCLEOTIDE SEQUENCE [LARGE SCALE GENOMIC DNA]</scope>
    <source>
        <strain evidence="2 3">TTM-71</strain>
    </source>
</reference>
<evidence type="ECO:0000313" key="2">
    <source>
        <dbReference type="EMBL" id="RXK85910.1"/>
    </source>
</evidence>
<feature type="coiled-coil region" evidence="1">
    <location>
        <begin position="283"/>
        <end position="321"/>
    </location>
</feature>
<comment type="caution">
    <text evidence="2">The sequence shown here is derived from an EMBL/GenBank/DDBJ whole genome shotgun (WGS) entry which is preliminary data.</text>
</comment>
<dbReference type="AlphaFoldDB" id="A0A4Q1D9L1"/>
<keyword evidence="1" id="KW-0175">Coiled coil</keyword>
<name>A0A4Q1D9L1_9BACT</name>
<dbReference type="OrthoDB" id="680331at2"/>
<keyword evidence="3" id="KW-1185">Reference proteome</keyword>
<dbReference type="RefSeq" id="WP_129001661.1">
    <property type="nucleotide sequence ID" value="NZ_SDHZ01000001.1"/>
</dbReference>
<organism evidence="2 3">
    <name type="scientific">Filimonas effusa</name>
    <dbReference type="NCBI Taxonomy" id="2508721"/>
    <lineage>
        <taxon>Bacteria</taxon>
        <taxon>Pseudomonadati</taxon>
        <taxon>Bacteroidota</taxon>
        <taxon>Chitinophagia</taxon>
        <taxon>Chitinophagales</taxon>
        <taxon>Chitinophagaceae</taxon>
        <taxon>Filimonas</taxon>
    </lineage>
</organism>
<dbReference type="Proteomes" id="UP000290545">
    <property type="component" value="Unassembled WGS sequence"/>
</dbReference>
<protein>
    <recommendedName>
        <fullName evidence="4">BZIP transcription factor</fullName>
    </recommendedName>
</protein>
<evidence type="ECO:0000256" key="1">
    <source>
        <dbReference type="SAM" id="Coils"/>
    </source>
</evidence>